<proteinExistence type="predicted"/>
<name>A0ABV3XKE9_9ACTN</name>
<comment type="caution">
    <text evidence="1">The sequence shown here is derived from an EMBL/GenBank/DDBJ whole genome shotgun (WGS) entry which is preliminary data.</text>
</comment>
<dbReference type="Pfam" id="PF10604">
    <property type="entry name" value="Polyketide_cyc2"/>
    <property type="match status" value="1"/>
</dbReference>
<organism evidence="1 2">
    <name type="scientific">Geodermatophilus maliterrae</name>
    <dbReference type="NCBI Taxonomy" id="3162531"/>
    <lineage>
        <taxon>Bacteria</taxon>
        <taxon>Bacillati</taxon>
        <taxon>Actinomycetota</taxon>
        <taxon>Actinomycetes</taxon>
        <taxon>Geodermatophilales</taxon>
        <taxon>Geodermatophilaceae</taxon>
        <taxon>Geodermatophilus</taxon>
    </lineage>
</organism>
<evidence type="ECO:0000313" key="1">
    <source>
        <dbReference type="EMBL" id="MEX5721074.1"/>
    </source>
</evidence>
<dbReference type="Gene3D" id="3.30.530.20">
    <property type="match status" value="1"/>
</dbReference>
<dbReference type="CDD" id="cd07812">
    <property type="entry name" value="SRPBCC"/>
    <property type="match status" value="1"/>
</dbReference>
<evidence type="ECO:0000313" key="2">
    <source>
        <dbReference type="Proteomes" id="UP001560045"/>
    </source>
</evidence>
<reference evidence="1 2" key="1">
    <citation type="submission" date="2024-06" db="EMBL/GenBank/DDBJ databases">
        <title>Draft genome sequence of Geodermatophilus badlandi, a novel member of the Geodermatophilaceae isolated from badland sedimentary rocks in the Red desert, Wyoming, USA.</title>
        <authorList>
            <person name="Ben Tekaya S."/>
            <person name="Nouioui I."/>
            <person name="Flores G.M."/>
            <person name="Shaal M.N."/>
            <person name="Bredoire F."/>
            <person name="Basile F."/>
            <person name="Van Diepen L."/>
            <person name="Ward N.L."/>
        </authorList>
    </citation>
    <scope>NUCLEOTIDE SEQUENCE [LARGE SCALE GENOMIC DNA]</scope>
    <source>
        <strain evidence="1 2">WL48A</strain>
    </source>
</reference>
<sequence length="195" mass="22161">MPGRPHPPTPRDPGVAVRRQGIGMALVPRLPRRRLLNALQAKEGSMRSVDVSAVFPLSPEETWDFLFGDQLRHIVQFSPTVAAVEEFEMRPDGTPFYRMVNKLGPLRKRSTSDYFIHERPTRSANRVLGLPVGGEFHMTFEPVPGGTRVSGHWQVQAQNRLAGALPRMMHPLLTWYLQRELRAWARGAEPRDRIP</sequence>
<dbReference type="InterPro" id="IPR019587">
    <property type="entry name" value="Polyketide_cyclase/dehydratase"/>
</dbReference>
<gene>
    <name evidence="1" type="ORF">ABQ292_22205</name>
</gene>
<dbReference type="EMBL" id="JBFNXQ010000104">
    <property type="protein sequence ID" value="MEX5721074.1"/>
    <property type="molecule type" value="Genomic_DNA"/>
</dbReference>
<keyword evidence="2" id="KW-1185">Reference proteome</keyword>
<protein>
    <submittedName>
        <fullName evidence="1">SRPBCC family protein</fullName>
    </submittedName>
</protein>
<dbReference type="SUPFAM" id="SSF55961">
    <property type="entry name" value="Bet v1-like"/>
    <property type="match status" value="1"/>
</dbReference>
<dbReference type="Proteomes" id="UP001560045">
    <property type="component" value="Unassembled WGS sequence"/>
</dbReference>
<dbReference type="InterPro" id="IPR023393">
    <property type="entry name" value="START-like_dom_sf"/>
</dbReference>
<accession>A0ABV3XKE9</accession>